<accession>A0A1H3YZF8</accession>
<proteinExistence type="predicted"/>
<sequence length="227" mass="26587">MKNYTVIPIEAAEKLHLNDLYVFTALCLTAHDDNTTDVTYEQLADFTGKSLGYIKDHFAKRLKNSGLCTIEEFVRNGNRRKRYILPHITEQFRIIHREVLEDNRLSSEEKGFMIALYCIGFNNSFNMGLSATEAIKRLGISRTAYYKHLKSLQVKGYIGFAGDYPQNPQFENYPDSLMLTCDWLGHQNYKEWLHRQEPFEHDTPKMLFILYRNCSNKPLYNYKTKCA</sequence>
<dbReference type="AlphaFoldDB" id="A0A1H3YZF8"/>
<dbReference type="STRING" id="1033731.SAMN05444145_10240"/>
<reference evidence="1 2" key="1">
    <citation type="submission" date="2016-10" db="EMBL/GenBank/DDBJ databases">
        <authorList>
            <person name="de Groot N.N."/>
        </authorList>
    </citation>
    <scope>NUCLEOTIDE SEQUENCE [LARGE SCALE GENOMIC DNA]</scope>
    <source>
        <strain evidence="1 2">DSM 25383</strain>
    </source>
</reference>
<dbReference type="Proteomes" id="UP000183253">
    <property type="component" value="Unassembled WGS sequence"/>
</dbReference>
<evidence type="ECO:0008006" key="3">
    <source>
        <dbReference type="Google" id="ProtNLM"/>
    </source>
</evidence>
<name>A0A1H3YZF8_9BACT</name>
<evidence type="ECO:0000313" key="1">
    <source>
        <dbReference type="EMBL" id="SEA16983.1"/>
    </source>
</evidence>
<dbReference type="OrthoDB" id="1007456at2"/>
<keyword evidence="2" id="KW-1185">Reference proteome</keyword>
<dbReference type="EMBL" id="FNRI01000002">
    <property type="protein sequence ID" value="SEA16983.1"/>
    <property type="molecule type" value="Genomic_DNA"/>
</dbReference>
<protein>
    <recommendedName>
        <fullName evidence="3">Helix-turn-helix domain-containing protein</fullName>
    </recommendedName>
</protein>
<dbReference type="RefSeq" id="WP_143029346.1">
    <property type="nucleotide sequence ID" value="NZ_CAEG01000012.1"/>
</dbReference>
<organism evidence="1 2">
    <name type="scientific">Alistipes timonensis JC136</name>
    <dbReference type="NCBI Taxonomy" id="1033731"/>
    <lineage>
        <taxon>Bacteria</taxon>
        <taxon>Pseudomonadati</taxon>
        <taxon>Bacteroidota</taxon>
        <taxon>Bacteroidia</taxon>
        <taxon>Bacteroidales</taxon>
        <taxon>Rikenellaceae</taxon>
        <taxon>Alistipes</taxon>
    </lineage>
</organism>
<gene>
    <name evidence="1" type="ORF">SAMN05444145_10240</name>
</gene>
<evidence type="ECO:0000313" key="2">
    <source>
        <dbReference type="Proteomes" id="UP000183253"/>
    </source>
</evidence>